<dbReference type="AlphaFoldDB" id="A0A2J9PLU7"/>
<evidence type="ECO:0000313" key="1">
    <source>
        <dbReference type="EMBL" id="PNL91286.1"/>
    </source>
</evidence>
<gene>
    <name evidence="1" type="ORF">A6J77_003210</name>
</gene>
<accession>A0A2J9PLU7</accession>
<sequence>MHLIASPLQKQFYTYLPKSPIYKQYSIADLPISYHNLVNQQNGGYTSHSYVASKRPSRDALTAVYIPYIAGMYEQKPGADYHIPSITRQNDFVHRPNIPDTGIIFYEDQDRVAYFDFSRVSDKGEPAVAYMDVGLDQVSILAPDFASFLDLFEHRFLGLPAPTLVSYHRVNVAILQAKSFQEIANLLADYGPLLGQEWQNDWQNLLAHFGTKPFDQFQTALNTYSQSHKSILSL</sequence>
<protein>
    <recommendedName>
        <fullName evidence="3">SMI1/KNR4 family protein</fullName>
    </recommendedName>
</protein>
<evidence type="ECO:0000313" key="2">
    <source>
        <dbReference type="Proteomes" id="UP000192813"/>
    </source>
</evidence>
<dbReference type="EMBL" id="NBTM02000001">
    <property type="protein sequence ID" value="PNL91286.1"/>
    <property type="molecule type" value="Genomic_DNA"/>
</dbReference>
<evidence type="ECO:0008006" key="3">
    <source>
        <dbReference type="Google" id="ProtNLM"/>
    </source>
</evidence>
<comment type="caution">
    <text evidence="1">The sequence shown here is derived from an EMBL/GenBank/DDBJ whole genome shotgun (WGS) entry which is preliminary data.</text>
</comment>
<reference evidence="2" key="1">
    <citation type="submission" date="2017-12" db="EMBL/GenBank/DDBJ databases">
        <title>FDA dAtabase for Regulatory Grade micrObial Sequences (FDA-ARGOS): Supporting development and validation of Infectious Disease Dx tests.</title>
        <authorList>
            <person name="Hoffmann M."/>
            <person name="Allard M."/>
            <person name="Evans P."/>
            <person name="Brown E."/>
            <person name="Tallon L."/>
            <person name="Sadzewicz L."/>
            <person name="Sengamalay N."/>
            <person name="Ott S."/>
            <person name="Godinez A."/>
            <person name="Nagaraj S."/>
            <person name="Vavikolanu K."/>
            <person name="Aluvathingal J."/>
            <person name="Nadendla S."/>
            <person name="Sichtig H."/>
        </authorList>
    </citation>
    <scope>NUCLEOTIDE SEQUENCE [LARGE SCALE GENOMIC DNA]</scope>
    <source>
        <strain evidence="2">FDAARGOS_249</strain>
    </source>
</reference>
<dbReference type="Proteomes" id="UP000192813">
    <property type="component" value="Unassembled WGS sequence"/>
</dbReference>
<dbReference type="SUPFAM" id="SSF160631">
    <property type="entry name" value="SMI1/KNR4-like"/>
    <property type="match status" value="1"/>
</dbReference>
<dbReference type="InterPro" id="IPR037883">
    <property type="entry name" value="Knr4/Smi1-like_sf"/>
</dbReference>
<proteinExistence type="predicted"/>
<dbReference type="RefSeq" id="WP_083068160.1">
    <property type="nucleotide sequence ID" value="NZ_NBTM02000001.1"/>
</dbReference>
<dbReference type="Pfam" id="PF14568">
    <property type="entry name" value="SUKH_6"/>
    <property type="match status" value="1"/>
</dbReference>
<name>A0A2J9PLU7_9LACT</name>
<organism evidence="1 2">
    <name type="scientific">Aerococcus viridans</name>
    <dbReference type="NCBI Taxonomy" id="1377"/>
    <lineage>
        <taxon>Bacteria</taxon>
        <taxon>Bacillati</taxon>
        <taxon>Bacillota</taxon>
        <taxon>Bacilli</taxon>
        <taxon>Lactobacillales</taxon>
        <taxon>Aerococcaceae</taxon>
        <taxon>Aerococcus</taxon>
    </lineage>
</organism>
<dbReference type="Gene3D" id="3.40.1580.10">
    <property type="entry name" value="SMI1/KNR4-like"/>
    <property type="match status" value="1"/>
</dbReference>